<keyword evidence="6" id="KW-0067">ATP-binding</keyword>
<evidence type="ECO:0000256" key="7">
    <source>
        <dbReference type="ARBA" id="ARBA00047984"/>
    </source>
</evidence>
<dbReference type="AlphaFoldDB" id="A0A3Q2Y661"/>
<reference evidence="9" key="1">
    <citation type="submission" date="2025-08" db="UniProtKB">
        <authorList>
            <consortium name="Ensembl"/>
        </authorList>
    </citation>
    <scope>IDENTIFICATION</scope>
</reference>
<dbReference type="InterPro" id="IPR035437">
    <property type="entry name" value="SNase_OB-fold_sf"/>
</dbReference>
<dbReference type="GeneTree" id="ENSGT00420000029847"/>
<dbReference type="SUPFAM" id="SSF52540">
    <property type="entry name" value="P-loop containing nucleoside triphosphate hydrolases"/>
    <property type="match status" value="1"/>
</dbReference>
<dbReference type="Gene3D" id="3.40.50.300">
    <property type="entry name" value="P-loop containing nucleotide triphosphate hydrolases"/>
    <property type="match status" value="1"/>
</dbReference>
<name>A0A3Q2Y661_HIPCM</name>
<accession>A0A3Q2Y661</accession>
<feature type="domain" description="Tudor" evidence="8">
    <location>
        <begin position="31"/>
        <end position="121"/>
    </location>
</feature>
<evidence type="ECO:0000256" key="3">
    <source>
        <dbReference type="ARBA" id="ARBA00022741"/>
    </source>
</evidence>
<protein>
    <recommendedName>
        <fullName evidence="1">RNA helicase</fullName>
        <ecNumber evidence="1">3.6.4.13</ecNumber>
    </recommendedName>
</protein>
<dbReference type="PANTHER" id="PTHR22655">
    <property type="entry name" value="ATP-DEPENDENT RNA HELICASE TDRD12-RELATED"/>
    <property type="match status" value="1"/>
</dbReference>
<dbReference type="PANTHER" id="PTHR22655:SF2">
    <property type="entry name" value="ATP-DEPENDENT RNA HELICASE TDRD12-RELATED"/>
    <property type="match status" value="1"/>
</dbReference>
<dbReference type="Gene3D" id="2.30.30.140">
    <property type="match status" value="1"/>
</dbReference>
<dbReference type="Gene3D" id="2.40.50.90">
    <property type="match status" value="1"/>
</dbReference>
<evidence type="ECO:0000313" key="10">
    <source>
        <dbReference type="Proteomes" id="UP000264820"/>
    </source>
</evidence>
<dbReference type="GO" id="GO:0042078">
    <property type="term" value="P:germ-line stem cell division"/>
    <property type="evidence" value="ECO:0007669"/>
    <property type="project" value="TreeGrafter"/>
</dbReference>
<dbReference type="Ensembl" id="ENSHCOT00000027164.1">
    <property type="protein sequence ID" value="ENSHCOP00000013066.1"/>
    <property type="gene ID" value="ENSHCOG00000016160.1"/>
</dbReference>
<dbReference type="OMA" id="MENIKIC"/>
<organism evidence="9 10">
    <name type="scientific">Hippocampus comes</name>
    <name type="common">Tiger tail seahorse</name>
    <dbReference type="NCBI Taxonomy" id="109280"/>
    <lineage>
        <taxon>Eukaryota</taxon>
        <taxon>Metazoa</taxon>
        <taxon>Chordata</taxon>
        <taxon>Craniata</taxon>
        <taxon>Vertebrata</taxon>
        <taxon>Euteleostomi</taxon>
        <taxon>Actinopterygii</taxon>
        <taxon>Neopterygii</taxon>
        <taxon>Teleostei</taxon>
        <taxon>Neoteleostei</taxon>
        <taxon>Acanthomorphata</taxon>
        <taxon>Syngnathiaria</taxon>
        <taxon>Syngnathiformes</taxon>
        <taxon>Syngnathoidei</taxon>
        <taxon>Syngnathidae</taxon>
        <taxon>Hippocampus</taxon>
    </lineage>
</organism>
<evidence type="ECO:0000256" key="5">
    <source>
        <dbReference type="ARBA" id="ARBA00022806"/>
    </source>
</evidence>
<dbReference type="Proteomes" id="UP000264820">
    <property type="component" value="Unplaced"/>
</dbReference>
<keyword evidence="4" id="KW-0378">Hydrolase</keyword>
<reference evidence="9" key="2">
    <citation type="submission" date="2025-09" db="UniProtKB">
        <authorList>
            <consortium name="Ensembl"/>
        </authorList>
    </citation>
    <scope>IDENTIFICATION</scope>
</reference>
<evidence type="ECO:0000313" key="9">
    <source>
        <dbReference type="Ensembl" id="ENSHCOP00000013066.1"/>
    </source>
</evidence>
<comment type="catalytic activity">
    <reaction evidence="7">
        <text>ATP + H2O = ADP + phosphate + H(+)</text>
        <dbReference type="Rhea" id="RHEA:13065"/>
        <dbReference type="ChEBI" id="CHEBI:15377"/>
        <dbReference type="ChEBI" id="CHEBI:15378"/>
        <dbReference type="ChEBI" id="CHEBI:30616"/>
        <dbReference type="ChEBI" id="CHEBI:43474"/>
        <dbReference type="ChEBI" id="CHEBI:456216"/>
        <dbReference type="EC" id="3.6.4.13"/>
    </reaction>
</comment>
<evidence type="ECO:0000256" key="2">
    <source>
        <dbReference type="ARBA" id="ARBA00022737"/>
    </source>
</evidence>
<sequence length="379" mass="42900">AAETAVLPQFVDPSCIWAQLDSLAGMEAVGKHQYNELFVHMNNFYEDVTSDECVVCVVYWSQMKIWCRARLQSIVSDSHMSLAYCDLLDHGESLVVLLSQIRHVKQDFLQLPFWMRRFHLARVKPLTLQVSFCEKAKLAHWDSSATSYMHDLLKSEPHDMRNAFQCSSLTRFSSCQSFKSDGGCSNEGRVQLHRHRTMAREQCCLSPTDLLSWPSVGRGNNTVVISHTADQPQSYLAPFLSHILLSTIFTISSSRVGPVAVVLCPGWEKVQLVCDLLEDIKVTRRLNPTCVLIGGAKDEAKGVKIPKDCLLLVTTPFSLVRLLSCHCFLFLRLSHIVLDEADQLFTLAPEQVTTPWWCSKVSAKLYQEMKKYGHFLSRA</sequence>
<dbReference type="InterPro" id="IPR027417">
    <property type="entry name" value="P-loop_NTPase"/>
</dbReference>
<evidence type="ECO:0000256" key="1">
    <source>
        <dbReference type="ARBA" id="ARBA00012552"/>
    </source>
</evidence>
<dbReference type="Pfam" id="PF00567">
    <property type="entry name" value="TUDOR"/>
    <property type="match status" value="1"/>
</dbReference>
<evidence type="ECO:0000256" key="4">
    <source>
        <dbReference type="ARBA" id="ARBA00022801"/>
    </source>
</evidence>
<keyword evidence="2" id="KW-0677">Repeat</keyword>
<dbReference type="EC" id="3.6.4.13" evidence="1"/>
<dbReference type="GO" id="GO:0003724">
    <property type="term" value="F:RNA helicase activity"/>
    <property type="evidence" value="ECO:0007669"/>
    <property type="project" value="UniProtKB-EC"/>
</dbReference>
<proteinExistence type="predicted"/>
<dbReference type="GO" id="GO:0016787">
    <property type="term" value="F:hydrolase activity"/>
    <property type="evidence" value="ECO:0007669"/>
    <property type="project" value="UniProtKB-KW"/>
</dbReference>
<keyword evidence="3" id="KW-0547">Nucleotide-binding</keyword>
<evidence type="ECO:0000259" key="8">
    <source>
        <dbReference type="Pfam" id="PF00567"/>
    </source>
</evidence>
<dbReference type="GO" id="GO:0005524">
    <property type="term" value="F:ATP binding"/>
    <property type="evidence" value="ECO:0007669"/>
    <property type="project" value="UniProtKB-KW"/>
</dbReference>
<dbReference type="STRING" id="109280.ENSHCOP00000013066"/>
<dbReference type="SUPFAM" id="SSF63748">
    <property type="entry name" value="Tudor/PWWP/MBT"/>
    <property type="match status" value="1"/>
</dbReference>
<evidence type="ECO:0000256" key="6">
    <source>
        <dbReference type="ARBA" id="ARBA00022840"/>
    </source>
</evidence>
<keyword evidence="5" id="KW-0347">Helicase</keyword>
<keyword evidence="10" id="KW-1185">Reference proteome</keyword>
<dbReference type="InterPro" id="IPR002999">
    <property type="entry name" value="Tudor"/>
</dbReference>